<dbReference type="Proteomes" id="UP000885936">
    <property type="component" value="Unassembled WGS sequence"/>
</dbReference>
<dbReference type="EMBL" id="DRIE01000044">
    <property type="protein sequence ID" value="HEC56787.1"/>
    <property type="molecule type" value="Genomic_DNA"/>
</dbReference>
<name>A0A7J2S098_9EURY</name>
<organism evidence="1">
    <name type="scientific">Candidatus Syntropharchaeum butanivorans</name>
    <dbReference type="NCBI Taxonomy" id="1839936"/>
    <lineage>
        <taxon>Archaea</taxon>
        <taxon>Methanobacteriati</taxon>
        <taxon>Methanobacteriota</taxon>
        <taxon>Stenosarchaea group</taxon>
        <taxon>Methanomicrobia</taxon>
        <taxon>Methanosarcinales</taxon>
        <taxon>ANME-2 cluster</taxon>
        <taxon>Candidatus Syntropharchaeum</taxon>
    </lineage>
</organism>
<reference evidence="1" key="1">
    <citation type="journal article" date="2020" name="mSystems">
        <title>Genome- and Community-Level Interaction Insights into Carbon Utilization and Element Cycling Functions of Hydrothermarchaeota in Hydrothermal Sediment.</title>
        <authorList>
            <person name="Zhou Z."/>
            <person name="Liu Y."/>
            <person name="Xu W."/>
            <person name="Pan J."/>
            <person name="Luo Z.H."/>
            <person name="Li M."/>
        </authorList>
    </citation>
    <scope>NUCLEOTIDE SEQUENCE [LARGE SCALE GENOMIC DNA]</scope>
    <source>
        <strain evidence="1">HyVt-386</strain>
    </source>
</reference>
<proteinExistence type="predicted"/>
<comment type="caution">
    <text evidence="1">The sequence shown here is derived from an EMBL/GenBank/DDBJ whole genome shotgun (WGS) entry which is preliminary data.</text>
</comment>
<sequence>MKILSRLRKKIETLLSVADNFGLKFIKAVSRRGLAVKDHPQLDSFQYLPATIVKGAWLRKLLEVGIIHGTRDGFKKFPKTLK</sequence>
<evidence type="ECO:0000313" key="1">
    <source>
        <dbReference type="EMBL" id="HEC56787.1"/>
    </source>
</evidence>
<accession>A0A7J2S098</accession>
<gene>
    <name evidence="1" type="ORF">ENI32_02725</name>
</gene>
<dbReference type="AlphaFoldDB" id="A0A7J2S098"/>
<protein>
    <submittedName>
        <fullName evidence="1">Uncharacterized protein</fullName>
    </submittedName>
</protein>